<proteinExistence type="predicted"/>
<organism evidence="6 7">
    <name type="scientific">Clathrus columnatus</name>
    <dbReference type="NCBI Taxonomy" id="1419009"/>
    <lineage>
        <taxon>Eukaryota</taxon>
        <taxon>Fungi</taxon>
        <taxon>Dikarya</taxon>
        <taxon>Basidiomycota</taxon>
        <taxon>Agaricomycotina</taxon>
        <taxon>Agaricomycetes</taxon>
        <taxon>Phallomycetidae</taxon>
        <taxon>Phallales</taxon>
        <taxon>Clathraceae</taxon>
        <taxon>Clathrus</taxon>
    </lineage>
</organism>
<dbReference type="AlphaFoldDB" id="A0AAV5ANY2"/>
<feature type="domain" description="PAS" evidence="5">
    <location>
        <begin position="201"/>
        <end position="226"/>
    </location>
</feature>
<dbReference type="CDD" id="cd00130">
    <property type="entry name" value="PAS"/>
    <property type="match status" value="2"/>
</dbReference>
<protein>
    <recommendedName>
        <fullName evidence="5">PAS domain-containing protein</fullName>
    </recommendedName>
</protein>
<sequence length="915" mass="101526">MTLMTPVTPSHFTSMQRDFSNDGNNSDKYLMQLHPPQFLMLSEQPLMDNNIVVSESSKIVNTCQWAISKQWDTSPPVMSKFSTLNQEISVPNPSQATMFSSNIKPFEFNLEAHHNYISRNNQNFCPPEHPAFFPPTLGLVPPLLSPTIVHQSEPQLPIYSSTGFDILKMLLKVVTRPNARIMLGPVDMTCSFVVTDARHPDNLVVYASPTFCKLTGYPEADILGRNCRFLQSPTGLVQRGEPRVHTAPDVVRHFYRSLLQERECQASLINYRKDGSAFVNLVTLIPISEDDSGDITHFIGFQVDLAQQSGTALQKLRDGSYIVNYSVTNLGPGGIRDRRGLGVSNELIHMLRGGNHEPIGRETERNEIYNLVLDNVDGKGSLLYAASSIFRVLGYDAQELIGRSIADLCHPADVVPVMRELKDASSTPIYPVPHPSSRHSYSNGFSHIQPPPPPPRPTSLLFRALHKEGYYVWIISRGRLHVEPGKGRKAVVLVGRRINSGILDAVMSNLLETRITQPEPFGDNGWGLVASNGMILFANATCAQRLGFSTMPTIAPSHALLSTNASAHAHAHQQYMSSHLPDHCFTSQTRQYQSRDYPHSSPSFQGSSASLNFHSHIPATLVGRNLVSLIIPPDNQETLQALIDVSSGYDSARKIRCQVRGHINSRRCDETIPVEIRFYSSSTVETQHIVDVAPSVIFEMIFLPEHRETMNALRNFSSSCDTTLPGNMSIMPINNITQSQFQSYQNLDSPRPISLLELRSNVYSFLKYPSEGSSPITHTPIHTIQQEPTTSSTDYEASFHPSSTPQPSSLASFSAPSPLRNSSTGLGGDIAASSESSPRLNAELSVLSSLSTSPASETSWQYELTRLRFENERMEAELAKLERIKERGRRTKFTGSSFQSTSSKRPRNQELNSPG</sequence>
<keyword evidence="2" id="KW-0288">FMN</keyword>
<feature type="region of interest" description="Disordered" evidence="4">
    <location>
        <begin position="886"/>
        <end position="915"/>
    </location>
</feature>
<keyword evidence="3" id="KW-0157">Chromophore</keyword>
<dbReference type="PANTHER" id="PTHR47429">
    <property type="entry name" value="PROTEIN TWIN LOV 1"/>
    <property type="match status" value="1"/>
</dbReference>
<evidence type="ECO:0000256" key="2">
    <source>
        <dbReference type="ARBA" id="ARBA00022643"/>
    </source>
</evidence>
<evidence type="ECO:0000313" key="7">
    <source>
        <dbReference type="Proteomes" id="UP001050691"/>
    </source>
</evidence>
<dbReference type="EMBL" id="BPWL01000010">
    <property type="protein sequence ID" value="GJJ14869.1"/>
    <property type="molecule type" value="Genomic_DNA"/>
</dbReference>
<dbReference type="PANTHER" id="PTHR47429:SF7">
    <property type="entry name" value="GATA-FACTOR"/>
    <property type="match status" value="1"/>
</dbReference>
<dbReference type="SUPFAM" id="SSF55785">
    <property type="entry name" value="PYP-like sensor domain (PAS domain)"/>
    <property type="match status" value="2"/>
</dbReference>
<evidence type="ECO:0000313" key="6">
    <source>
        <dbReference type="EMBL" id="GJJ14869.1"/>
    </source>
</evidence>
<dbReference type="GO" id="GO:0005634">
    <property type="term" value="C:nucleus"/>
    <property type="evidence" value="ECO:0007669"/>
    <property type="project" value="TreeGrafter"/>
</dbReference>
<dbReference type="Gene3D" id="3.30.450.20">
    <property type="entry name" value="PAS domain"/>
    <property type="match status" value="2"/>
</dbReference>
<feature type="region of interest" description="Disordered" evidence="4">
    <location>
        <begin position="787"/>
        <end position="837"/>
    </location>
</feature>
<evidence type="ECO:0000259" key="5">
    <source>
        <dbReference type="PROSITE" id="PS50112"/>
    </source>
</evidence>
<dbReference type="InterPro" id="IPR000014">
    <property type="entry name" value="PAS"/>
</dbReference>
<accession>A0AAV5ANY2</accession>
<dbReference type="InterPro" id="IPR013655">
    <property type="entry name" value="PAS_fold_3"/>
</dbReference>
<keyword evidence="7" id="KW-1185">Reference proteome</keyword>
<comment type="caution">
    <text evidence="6">The sequence shown here is derived from an EMBL/GenBank/DDBJ whole genome shotgun (WGS) entry which is preliminary data.</text>
</comment>
<dbReference type="InterPro" id="IPR035965">
    <property type="entry name" value="PAS-like_dom_sf"/>
</dbReference>
<feature type="domain" description="PAS" evidence="5">
    <location>
        <begin position="376"/>
        <end position="428"/>
    </location>
</feature>
<evidence type="ECO:0000256" key="4">
    <source>
        <dbReference type="SAM" id="MobiDB-lite"/>
    </source>
</evidence>
<feature type="compositionally biased region" description="Polar residues" evidence="4">
    <location>
        <begin position="893"/>
        <end position="915"/>
    </location>
</feature>
<name>A0AAV5ANY2_9AGAM</name>
<dbReference type="Pfam" id="PF13426">
    <property type="entry name" value="PAS_9"/>
    <property type="match status" value="1"/>
</dbReference>
<gene>
    <name evidence="6" type="ORF">Clacol_009138</name>
</gene>
<feature type="compositionally biased region" description="Polar residues" evidence="4">
    <location>
        <begin position="787"/>
        <end position="803"/>
    </location>
</feature>
<reference evidence="6" key="1">
    <citation type="submission" date="2021-10" db="EMBL/GenBank/DDBJ databases">
        <title>De novo Genome Assembly of Clathrus columnatus (Basidiomycota, Fungi) Using Illumina and Nanopore Sequence Data.</title>
        <authorList>
            <person name="Ogiso-Tanaka E."/>
            <person name="Itagaki H."/>
            <person name="Hosoya T."/>
            <person name="Hosaka K."/>
        </authorList>
    </citation>
    <scope>NUCLEOTIDE SEQUENCE</scope>
    <source>
        <strain evidence="6">MO-923</strain>
    </source>
</reference>
<evidence type="ECO:0000256" key="3">
    <source>
        <dbReference type="ARBA" id="ARBA00022991"/>
    </source>
</evidence>
<dbReference type="Pfam" id="PF08447">
    <property type="entry name" value="PAS_3"/>
    <property type="match status" value="1"/>
</dbReference>
<dbReference type="PROSITE" id="PS50112">
    <property type="entry name" value="PAS"/>
    <property type="match status" value="2"/>
</dbReference>
<keyword evidence="1" id="KW-0285">Flavoprotein</keyword>
<evidence type="ECO:0000256" key="1">
    <source>
        <dbReference type="ARBA" id="ARBA00022630"/>
    </source>
</evidence>
<dbReference type="Proteomes" id="UP001050691">
    <property type="component" value="Unassembled WGS sequence"/>
</dbReference>
<feature type="compositionally biased region" description="Low complexity" evidence="4">
    <location>
        <begin position="805"/>
        <end position="819"/>
    </location>
</feature>
<dbReference type="SMART" id="SM00091">
    <property type="entry name" value="PAS"/>
    <property type="match status" value="2"/>
</dbReference>